<keyword evidence="4" id="KW-1185">Reference proteome</keyword>
<dbReference type="EMBL" id="BQNB010012540">
    <property type="protein sequence ID" value="GJT04852.1"/>
    <property type="molecule type" value="Genomic_DNA"/>
</dbReference>
<comment type="caution">
    <text evidence="3">The sequence shown here is derived from an EMBL/GenBank/DDBJ whole genome shotgun (WGS) entry which is preliminary data.</text>
</comment>
<accession>A0ABQ5AT39</accession>
<dbReference type="Proteomes" id="UP001151760">
    <property type="component" value="Unassembled WGS sequence"/>
</dbReference>
<feature type="compositionally biased region" description="Basic and acidic residues" evidence="2">
    <location>
        <begin position="301"/>
        <end position="333"/>
    </location>
</feature>
<feature type="compositionally biased region" description="Basic and acidic residues" evidence="2">
    <location>
        <begin position="253"/>
        <end position="284"/>
    </location>
</feature>
<evidence type="ECO:0000313" key="4">
    <source>
        <dbReference type="Proteomes" id="UP001151760"/>
    </source>
</evidence>
<feature type="region of interest" description="Disordered" evidence="2">
    <location>
        <begin position="300"/>
        <end position="333"/>
    </location>
</feature>
<feature type="region of interest" description="Disordered" evidence="2">
    <location>
        <begin position="244"/>
        <end position="284"/>
    </location>
</feature>
<sequence length="368" mass="41196">MKRPTKGYSGQEVDLFPTMLNVSKPSTSPSRITSSPSHSPESSPSHSHEHSIEHSPDHTTAAFPSPTQPTQPSLGAEQHIPTPHDPPLHAVHSHGSDEGSLKLIELTNLVTKLSDRIGVLEDDLQKTKQTYSAAVTKLILRVKKLEAKVKAETARKGARVVLSEDDEDVADDSSKQGRKLSDVEVQEKASTKTKPIIQEVTPTEVIQDQGSSEKGNSEVSTAGATKGTASEVLVISTAEENISTTRRTVTYRRRSEEERTRKDKGKAKMTEPEPKKKSKKELEQERLSFAEAIRMQEQMNEEQRAKIARDEEIARQWDEEERQRAKSEAKSTKEIDWNDPSVIRYHALKMKPKIVAQARRNMVKYLKN</sequence>
<name>A0ABQ5AT39_9ASTR</name>
<feature type="coiled-coil region" evidence="1">
    <location>
        <begin position="110"/>
        <end position="155"/>
    </location>
</feature>
<feature type="region of interest" description="Disordered" evidence="2">
    <location>
        <begin position="1"/>
        <end position="97"/>
    </location>
</feature>
<feature type="compositionally biased region" description="Basic and acidic residues" evidence="2">
    <location>
        <begin position="172"/>
        <end position="190"/>
    </location>
</feature>
<gene>
    <name evidence="3" type="ORF">Tco_0839314</name>
</gene>
<feature type="region of interest" description="Disordered" evidence="2">
    <location>
        <begin position="165"/>
        <end position="230"/>
    </location>
</feature>
<evidence type="ECO:0000256" key="1">
    <source>
        <dbReference type="SAM" id="Coils"/>
    </source>
</evidence>
<organism evidence="3 4">
    <name type="scientific">Tanacetum coccineum</name>
    <dbReference type="NCBI Taxonomy" id="301880"/>
    <lineage>
        <taxon>Eukaryota</taxon>
        <taxon>Viridiplantae</taxon>
        <taxon>Streptophyta</taxon>
        <taxon>Embryophyta</taxon>
        <taxon>Tracheophyta</taxon>
        <taxon>Spermatophyta</taxon>
        <taxon>Magnoliopsida</taxon>
        <taxon>eudicotyledons</taxon>
        <taxon>Gunneridae</taxon>
        <taxon>Pentapetalae</taxon>
        <taxon>asterids</taxon>
        <taxon>campanulids</taxon>
        <taxon>Asterales</taxon>
        <taxon>Asteraceae</taxon>
        <taxon>Asteroideae</taxon>
        <taxon>Anthemideae</taxon>
        <taxon>Anthemidinae</taxon>
        <taxon>Tanacetum</taxon>
    </lineage>
</organism>
<evidence type="ECO:0000313" key="3">
    <source>
        <dbReference type="EMBL" id="GJT04852.1"/>
    </source>
</evidence>
<keyword evidence="1" id="KW-0175">Coiled coil</keyword>
<feature type="compositionally biased region" description="Basic and acidic residues" evidence="2">
    <location>
        <begin position="46"/>
        <end position="57"/>
    </location>
</feature>
<reference evidence="3" key="2">
    <citation type="submission" date="2022-01" db="EMBL/GenBank/DDBJ databases">
        <authorList>
            <person name="Yamashiro T."/>
            <person name="Shiraishi A."/>
            <person name="Satake H."/>
            <person name="Nakayama K."/>
        </authorList>
    </citation>
    <scope>NUCLEOTIDE SEQUENCE</scope>
</reference>
<reference evidence="3" key="1">
    <citation type="journal article" date="2022" name="Int. J. Mol. Sci.">
        <title>Draft Genome of Tanacetum Coccineum: Genomic Comparison of Closely Related Tanacetum-Family Plants.</title>
        <authorList>
            <person name="Yamashiro T."/>
            <person name="Shiraishi A."/>
            <person name="Nakayama K."/>
            <person name="Satake H."/>
        </authorList>
    </citation>
    <scope>NUCLEOTIDE SEQUENCE</scope>
</reference>
<feature type="compositionally biased region" description="Low complexity" evidence="2">
    <location>
        <begin position="25"/>
        <end position="45"/>
    </location>
</feature>
<protein>
    <submittedName>
        <fullName evidence="3">Uncharacterized protein</fullName>
    </submittedName>
</protein>
<feature type="compositionally biased region" description="Polar residues" evidence="2">
    <location>
        <begin position="200"/>
        <end position="223"/>
    </location>
</feature>
<evidence type="ECO:0000256" key="2">
    <source>
        <dbReference type="SAM" id="MobiDB-lite"/>
    </source>
</evidence>
<proteinExistence type="predicted"/>